<comment type="caution">
    <text evidence="7">The sequence shown here is derived from an EMBL/GenBank/DDBJ whole genome shotgun (WGS) entry which is preliminary data.</text>
</comment>
<evidence type="ECO:0000259" key="6">
    <source>
        <dbReference type="Pfam" id="PF26616"/>
    </source>
</evidence>
<organism evidence="7 8">
    <name type="scientific">Aspergillus granulosus</name>
    <dbReference type="NCBI Taxonomy" id="176169"/>
    <lineage>
        <taxon>Eukaryota</taxon>
        <taxon>Fungi</taxon>
        <taxon>Dikarya</taxon>
        <taxon>Ascomycota</taxon>
        <taxon>Pezizomycotina</taxon>
        <taxon>Eurotiomycetes</taxon>
        <taxon>Eurotiomycetidae</taxon>
        <taxon>Eurotiales</taxon>
        <taxon>Aspergillaceae</taxon>
        <taxon>Aspergillus</taxon>
        <taxon>Aspergillus subgen. Nidulantes</taxon>
    </lineage>
</organism>
<evidence type="ECO:0000256" key="4">
    <source>
        <dbReference type="ARBA" id="ARBA00023136"/>
    </source>
</evidence>
<evidence type="ECO:0000256" key="5">
    <source>
        <dbReference type="SAM" id="Phobius"/>
    </source>
</evidence>
<evidence type="ECO:0000313" key="8">
    <source>
        <dbReference type="Proteomes" id="UP001610334"/>
    </source>
</evidence>
<keyword evidence="4 5" id="KW-0472">Membrane</keyword>
<feature type="transmembrane region" description="Helical" evidence="5">
    <location>
        <begin position="439"/>
        <end position="460"/>
    </location>
</feature>
<dbReference type="InterPro" id="IPR045863">
    <property type="entry name" value="CorA_TM1_TM2"/>
</dbReference>
<sequence length="482" mass="54950">MANIPHEFEGWSTYPNSLSLLATETDPKGYDQRLAQAEKLLFLAEEDDENVVEVLELGSPGEDGMRDAEYSTIESTAELASLCATSRSSWAFFLFQVTSWESLQVSPEFLKKLFSFLRVRPEFLDVVFLFGAKAGPVEQSFSSFFSHCRPLPRESATADLRCSYDIGYNIKYAAAHGRSSPKDPFSIRETGLYHNFDAQTQQTQWIFLQAAEELQERVRQYFTRSDESQEEAQVRLHGMVFQAASHGWRDYLVYLEDTFAKMVTRGFYSNVTGPRCEGAIEADFADIRQLQFMADKLEQLHQVLQRNIDVGQELCDFLERAQGLSPPRLLPAFQDTASIIRYCLLQHRIHSSRLRSLISRANGSGMLVQNILNIRATDSTAKINGRMRELAEKNARETRSMSIVSLISAIFLPAMFLATLFGTNFFDYEGGNMHIASNFWIYVVIAAGMSAFTVLLWVLYQRKRRLRSVHLQKDLEGEIEMQ</sequence>
<dbReference type="Proteomes" id="UP001610334">
    <property type="component" value="Unassembled WGS sequence"/>
</dbReference>
<feature type="domain" description="CorA-like transporter" evidence="6">
    <location>
        <begin position="9"/>
        <end position="263"/>
    </location>
</feature>
<dbReference type="EMBL" id="JBFXLT010000001">
    <property type="protein sequence ID" value="KAL2822906.1"/>
    <property type="molecule type" value="Genomic_DNA"/>
</dbReference>
<evidence type="ECO:0000256" key="2">
    <source>
        <dbReference type="ARBA" id="ARBA00022692"/>
    </source>
</evidence>
<keyword evidence="2 5" id="KW-0812">Transmembrane</keyword>
<protein>
    <recommendedName>
        <fullName evidence="6">CorA-like transporter domain-containing protein</fullName>
    </recommendedName>
</protein>
<name>A0ABR4I585_9EURO</name>
<keyword evidence="8" id="KW-1185">Reference proteome</keyword>
<dbReference type="Gene3D" id="1.20.58.340">
    <property type="entry name" value="Magnesium transport protein CorA, transmembrane region"/>
    <property type="match status" value="1"/>
</dbReference>
<gene>
    <name evidence="7" type="ORF">BJX63DRAFT_1370</name>
</gene>
<comment type="subcellular location">
    <subcellularLocation>
        <location evidence="1">Membrane</location>
        <topology evidence="1">Multi-pass membrane protein</topology>
    </subcellularLocation>
</comment>
<keyword evidence="3 5" id="KW-1133">Transmembrane helix</keyword>
<dbReference type="Pfam" id="PF26616">
    <property type="entry name" value="CorA-like"/>
    <property type="match status" value="1"/>
</dbReference>
<evidence type="ECO:0000256" key="1">
    <source>
        <dbReference type="ARBA" id="ARBA00004141"/>
    </source>
</evidence>
<reference evidence="7 8" key="1">
    <citation type="submission" date="2024-07" db="EMBL/GenBank/DDBJ databases">
        <title>Section-level genome sequencing and comparative genomics of Aspergillus sections Usti and Cavernicolus.</title>
        <authorList>
            <consortium name="Lawrence Berkeley National Laboratory"/>
            <person name="Nybo J.L."/>
            <person name="Vesth T.C."/>
            <person name="Theobald S."/>
            <person name="Frisvad J.C."/>
            <person name="Larsen T.O."/>
            <person name="Kjaerboelling I."/>
            <person name="Rothschild-Mancinelli K."/>
            <person name="Lyhne E.K."/>
            <person name="Kogle M.E."/>
            <person name="Barry K."/>
            <person name="Clum A."/>
            <person name="Na H."/>
            <person name="Ledsgaard L."/>
            <person name="Lin J."/>
            <person name="Lipzen A."/>
            <person name="Kuo A."/>
            <person name="Riley R."/>
            <person name="Mondo S."/>
            <person name="Labutti K."/>
            <person name="Haridas S."/>
            <person name="Pangalinan J."/>
            <person name="Salamov A.A."/>
            <person name="Simmons B.A."/>
            <person name="Magnuson J.K."/>
            <person name="Chen J."/>
            <person name="Drula E."/>
            <person name="Henrissat B."/>
            <person name="Wiebenga A."/>
            <person name="Lubbers R.J."/>
            <person name="Gomes A.C."/>
            <person name="Makela M.R."/>
            <person name="Stajich J."/>
            <person name="Grigoriev I.V."/>
            <person name="Mortensen U.H."/>
            <person name="De Vries R.P."/>
            <person name="Baker S.E."/>
            <person name="Andersen M.R."/>
        </authorList>
    </citation>
    <scope>NUCLEOTIDE SEQUENCE [LARGE SCALE GENOMIC DNA]</scope>
    <source>
        <strain evidence="7 8">CBS 588.65</strain>
    </source>
</reference>
<feature type="transmembrane region" description="Helical" evidence="5">
    <location>
        <begin position="403"/>
        <end position="427"/>
    </location>
</feature>
<accession>A0ABR4I585</accession>
<dbReference type="InterPro" id="IPR058257">
    <property type="entry name" value="CorA-like_dom"/>
</dbReference>
<evidence type="ECO:0000256" key="3">
    <source>
        <dbReference type="ARBA" id="ARBA00022989"/>
    </source>
</evidence>
<evidence type="ECO:0000313" key="7">
    <source>
        <dbReference type="EMBL" id="KAL2822906.1"/>
    </source>
</evidence>
<proteinExistence type="predicted"/>
<dbReference type="SUPFAM" id="SSF144083">
    <property type="entry name" value="Magnesium transport protein CorA, transmembrane region"/>
    <property type="match status" value="1"/>
</dbReference>